<gene>
    <name evidence="2" type="ORF">phiOH_p57</name>
</gene>
<evidence type="ECO:0000313" key="3">
    <source>
        <dbReference type="Proteomes" id="UP000503046"/>
    </source>
</evidence>
<sequence length="715" mass="80085">MAEIERIFQNGVGGGNTSTAEEGTFEFEVWKAIQSTRDFEETTMSMFREDNVKYYQGIYPLLDPETGKDVTYDSLNQKPEDEGPNRSTIVSTDVRDTIMSMMPSLMRIFAGTDDPVCFEPNTPDQTEIARQQTTYAKYVIQDKNDGFNLLYGVIKDALTVRYAAVKVDTENETVYAEKTFQNVSDEQLAALGEQSPKYQLEIIEAVPDEFDPFMFSSVTIRYVKSKPQIRIRAIPPEEFRIDRWAKDVKTAGCVGWERMESVGYLRAKGIPEELIEENLSNIDNKYSDEKALRTGAESMDRYYSDFALYGEWYIRMPGEDGEQLFYVTTIGDQNPTVLSAEPVDEIDIALYSGELTPHTAISTDSIADMAKEVQRVKTNVMRGVMDNLAESNNPKTVINELMVNVEDALNDDVGAIIRTRGNVNDTVGFAKVPFIGKDSMEIVSYFDQVRASRTGVTEASKGLDPAAMQSTSLVGIDAIVSGAQERIELTARLLAETGHRDLMKIVLRHITECPNIDEMILINGDFVPMPVSQFDPSMRVKVNPKLGKGSDIVRLQTLNNIMAFQKEVLATFGVKQKSVTPNHVMNTMEDILDIAGMKNNDRYFRKMSEEELTAMYDAPEEPSPELLLAQAELEKVKKDVVGIQAKIDTDNKKLIQSTVKMYLDENFRRDQLDAKTAVDAAKVLADAKNQVEVDPRNDLTDLDKGDTVGIKTGAN</sequence>
<protein>
    <submittedName>
        <fullName evidence="2">Portal protein</fullName>
    </submittedName>
</protein>
<organism evidence="2 3">
    <name type="scientific">Ochrobactrum phage vB_OspP_OH</name>
    <dbReference type="NCBI Taxonomy" id="2712957"/>
    <lineage>
        <taxon>Viruses</taxon>
        <taxon>Duplodnaviria</taxon>
        <taxon>Heunggongvirae</taxon>
        <taxon>Uroviricota</taxon>
        <taxon>Caudoviricetes</taxon>
        <taxon>Wolominvirus</taxon>
        <taxon>Wolominvirus OH</taxon>
    </lineage>
</organism>
<name>A0A6G6XXY7_9CAUD</name>
<accession>A0A6G6XXY7</accession>
<dbReference type="InterPro" id="IPR056909">
    <property type="entry name" value="SU10_portal"/>
</dbReference>
<evidence type="ECO:0000256" key="1">
    <source>
        <dbReference type="SAM" id="MobiDB-lite"/>
    </source>
</evidence>
<feature type="region of interest" description="Disordered" evidence="1">
    <location>
        <begin position="69"/>
        <end position="88"/>
    </location>
</feature>
<dbReference type="Pfam" id="PF23899">
    <property type="entry name" value="SU10_portal"/>
    <property type="match status" value="1"/>
</dbReference>
<dbReference type="EMBL" id="MT028492">
    <property type="protein sequence ID" value="QIG66113.1"/>
    <property type="molecule type" value="Genomic_DNA"/>
</dbReference>
<feature type="region of interest" description="Disordered" evidence="1">
    <location>
        <begin position="696"/>
        <end position="715"/>
    </location>
</feature>
<feature type="compositionally biased region" description="Basic and acidic residues" evidence="1">
    <location>
        <begin position="696"/>
        <end position="706"/>
    </location>
</feature>
<reference evidence="2 3" key="1">
    <citation type="submission" date="2020-02" db="EMBL/GenBank/DDBJ databases">
        <title>Identification and Characterization of First Virulent Phages, Including a Novel Jumbo Virus, Infecting Ochrobactrum spp.</title>
        <authorList>
            <person name="Decewicz P."/>
            <person name="Golec P."/>
            <person name="Szymczak M."/>
            <person name="Radlinska M."/>
            <person name="Dziewit L."/>
        </authorList>
    </citation>
    <scope>NUCLEOTIDE SEQUENCE [LARGE SCALE GENOMIC DNA]</scope>
</reference>
<evidence type="ECO:0000313" key="2">
    <source>
        <dbReference type="EMBL" id="QIG66113.1"/>
    </source>
</evidence>
<keyword evidence="3" id="KW-1185">Reference proteome</keyword>
<dbReference type="Proteomes" id="UP000503046">
    <property type="component" value="Segment"/>
</dbReference>
<proteinExistence type="predicted"/>